<dbReference type="PANTHER" id="PTHR24092">
    <property type="entry name" value="PROBABLE PHOSPHOLIPID-TRANSPORTING ATPASE"/>
    <property type="match status" value="1"/>
</dbReference>
<dbReference type="PANTHER" id="PTHR24092:SF175">
    <property type="entry name" value="PHOSPHOLIPID-TRANSPORTING ATPASE"/>
    <property type="match status" value="1"/>
</dbReference>
<dbReference type="AlphaFoldDB" id="A0A0C2N8B3"/>
<dbReference type="InterPro" id="IPR036412">
    <property type="entry name" value="HAD-like_sf"/>
</dbReference>
<proteinExistence type="predicted"/>
<dbReference type="Gene3D" id="3.40.1110.10">
    <property type="entry name" value="Calcium-transporting ATPase, cytoplasmic domain N"/>
    <property type="match status" value="1"/>
</dbReference>
<sequence length="200" mass="22803">MSVIYQDEHRDYYMVCKGADSYVLPVCVDSPYRAEISKQVNIFSVDGYRTLVYAYKKLSTKDFEKLSKILHDARANVTDRENALEAAYNELEVGFTIVGATAVDDQLQDGVIETVKDLRGAGIKVWVLTGDKEETAINISYKCGHLHPKMRILYLCDRMHNLNSIIREYIDEIAKNKHEEFALILDGASLKTLLKDERDC</sequence>
<reference evidence="1 2" key="1">
    <citation type="journal article" date="2014" name="Genome Biol. Evol.">
        <title>The genome of the myxosporean Thelohanellus kitauei shows adaptations to nutrient acquisition within its fish host.</title>
        <authorList>
            <person name="Yang Y."/>
            <person name="Xiong J."/>
            <person name="Zhou Z."/>
            <person name="Huo F."/>
            <person name="Miao W."/>
            <person name="Ran C."/>
            <person name="Liu Y."/>
            <person name="Zhang J."/>
            <person name="Feng J."/>
            <person name="Wang M."/>
            <person name="Wang M."/>
            <person name="Wang L."/>
            <person name="Yao B."/>
        </authorList>
    </citation>
    <scope>NUCLEOTIDE SEQUENCE [LARGE SCALE GENOMIC DNA]</scope>
    <source>
        <strain evidence="1">Wuqing</strain>
    </source>
</reference>
<dbReference type="GO" id="GO:0005886">
    <property type="term" value="C:plasma membrane"/>
    <property type="evidence" value="ECO:0007669"/>
    <property type="project" value="TreeGrafter"/>
</dbReference>
<dbReference type="SUPFAM" id="SSF56784">
    <property type="entry name" value="HAD-like"/>
    <property type="match status" value="1"/>
</dbReference>
<dbReference type="GO" id="GO:0045332">
    <property type="term" value="P:phospholipid translocation"/>
    <property type="evidence" value="ECO:0007669"/>
    <property type="project" value="TreeGrafter"/>
</dbReference>
<protein>
    <submittedName>
        <fullName evidence="1">Putative phospholipid-transporting ATPase IF</fullName>
    </submittedName>
</protein>
<dbReference type="Gene3D" id="3.40.50.1000">
    <property type="entry name" value="HAD superfamily/HAD-like"/>
    <property type="match status" value="1"/>
</dbReference>
<dbReference type="Proteomes" id="UP000031668">
    <property type="component" value="Unassembled WGS sequence"/>
</dbReference>
<comment type="caution">
    <text evidence="1">The sequence shown here is derived from an EMBL/GenBank/DDBJ whole genome shotgun (WGS) entry which is preliminary data.</text>
</comment>
<evidence type="ECO:0000313" key="1">
    <source>
        <dbReference type="EMBL" id="KII70137.1"/>
    </source>
</evidence>
<dbReference type="InterPro" id="IPR023214">
    <property type="entry name" value="HAD_sf"/>
</dbReference>
<dbReference type="InterPro" id="IPR023299">
    <property type="entry name" value="ATPase_P-typ_cyto_dom_N"/>
</dbReference>
<organism evidence="1 2">
    <name type="scientific">Thelohanellus kitauei</name>
    <name type="common">Myxosporean</name>
    <dbReference type="NCBI Taxonomy" id="669202"/>
    <lineage>
        <taxon>Eukaryota</taxon>
        <taxon>Metazoa</taxon>
        <taxon>Cnidaria</taxon>
        <taxon>Myxozoa</taxon>
        <taxon>Myxosporea</taxon>
        <taxon>Bivalvulida</taxon>
        <taxon>Platysporina</taxon>
        <taxon>Myxobolidae</taxon>
        <taxon>Thelohanellus</taxon>
    </lineage>
</organism>
<keyword evidence="2" id="KW-1185">Reference proteome</keyword>
<evidence type="ECO:0000313" key="2">
    <source>
        <dbReference type="Proteomes" id="UP000031668"/>
    </source>
</evidence>
<dbReference type="GO" id="GO:0140326">
    <property type="term" value="F:ATPase-coupled intramembrane lipid transporter activity"/>
    <property type="evidence" value="ECO:0007669"/>
    <property type="project" value="TreeGrafter"/>
</dbReference>
<dbReference type="OrthoDB" id="377733at2759"/>
<dbReference type="GO" id="GO:0000166">
    <property type="term" value="F:nucleotide binding"/>
    <property type="evidence" value="ECO:0007669"/>
    <property type="project" value="InterPro"/>
</dbReference>
<name>A0A0C2N8B3_THEKT</name>
<dbReference type="EMBL" id="JWZT01002166">
    <property type="protein sequence ID" value="KII70137.1"/>
    <property type="molecule type" value="Genomic_DNA"/>
</dbReference>
<dbReference type="GO" id="GO:0005783">
    <property type="term" value="C:endoplasmic reticulum"/>
    <property type="evidence" value="ECO:0007669"/>
    <property type="project" value="TreeGrafter"/>
</dbReference>
<dbReference type="Pfam" id="PF00702">
    <property type="entry name" value="Hydrolase"/>
    <property type="match status" value="1"/>
</dbReference>
<gene>
    <name evidence="1" type="ORF">RF11_05183</name>
</gene>
<accession>A0A0C2N8B3</accession>
<dbReference type="SUPFAM" id="SSF81660">
    <property type="entry name" value="Metal cation-transporting ATPase, ATP-binding domain N"/>
    <property type="match status" value="1"/>
</dbReference>